<dbReference type="AlphaFoldDB" id="X0WFX1"/>
<organism evidence="2">
    <name type="scientific">marine sediment metagenome</name>
    <dbReference type="NCBI Taxonomy" id="412755"/>
    <lineage>
        <taxon>unclassified sequences</taxon>
        <taxon>metagenomes</taxon>
        <taxon>ecological metagenomes</taxon>
    </lineage>
</organism>
<feature type="domain" description="DUF512" evidence="1">
    <location>
        <begin position="6"/>
        <end position="133"/>
    </location>
</feature>
<sequence length="136" mass="14713">MTGLFREECISKTGKGFVYCADELFIRADSEAPGKEYYDDFPQIENGVGMLRDFLDNTSNIEDRLDDSCVRHGKYVLVTGISMSDYIADFARRLSSTGNIEARAVAVSNGFYGDSVTVSGLLTGGDIINALDGTAG</sequence>
<dbReference type="InterPro" id="IPR007549">
    <property type="entry name" value="DUF512"/>
</dbReference>
<feature type="non-terminal residue" evidence="2">
    <location>
        <position position="136"/>
    </location>
</feature>
<name>X0WFX1_9ZZZZ</name>
<gene>
    <name evidence="2" type="ORF">S01H1_57047</name>
</gene>
<dbReference type="Pfam" id="PF04459">
    <property type="entry name" value="DUF512"/>
    <property type="match status" value="1"/>
</dbReference>
<accession>X0WFX1</accession>
<reference evidence="2" key="1">
    <citation type="journal article" date="2014" name="Front. Microbiol.">
        <title>High frequency of phylogenetically diverse reductive dehalogenase-homologous genes in deep subseafloor sedimentary metagenomes.</title>
        <authorList>
            <person name="Kawai M."/>
            <person name="Futagami T."/>
            <person name="Toyoda A."/>
            <person name="Takaki Y."/>
            <person name="Nishi S."/>
            <person name="Hori S."/>
            <person name="Arai W."/>
            <person name="Tsubouchi T."/>
            <person name="Morono Y."/>
            <person name="Uchiyama I."/>
            <person name="Ito T."/>
            <person name="Fujiyama A."/>
            <person name="Inagaki F."/>
            <person name="Takami H."/>
        </authorList>
    </citation>
    <scope>NUCLEOTIDE SEQUENCE</scope>
    <source>
        <strain evidence="2">Expedition CK06-06</strain>
    </source>
</reference>
<dbReference type="EMBL" id="BARS01037182">
    <property type="protein sequence ID" value="GAG23433.1"/>
    <property type="molecule type" value="Genomic_DNA"/>
</dbReference>
<evidence type="ECO:0000259" key="1">
    <source>
        <dbReference type="Pfam" id="PF04459"/>
    </source>
</evidence>
<protein>
    <recommendedName>
        <fullName evidence="1">DUF512 domain-containing protein</fullName>
    </recommendedName>
</protein>
<comment type="caution">
    <text evidence="2">The sequence shown here is derived from an EMBL/GenBank/DDBJ whole genome shotgun (WGS) entry which is preliminary data.</text>
</comment>
<evidence type="ECO:0000313" key="2">
    <source>
        <dbReference type="EMBL" id="GAG23433.1"/>
    </source>
</evidence>
<proteinExistence type="predicted"/>